<keyword evidence="6 9" id="KW-0456">Lyase</keyword>
<dbReference type="AlphaFoldDB" id="A0A420WI79"/>
<dbReference type="Pfam" id="PF02261">
    <property type="entry name" value="Asp_decarbox"/>
    <property type="match status" value="1"/>
</dbReference>
<evidence type="ECO:0000256" key="7">
    <source>
        <dbReference type="ARBA" id="ARBA00023270"/>
    </source>
</evidence>
<evidence type="ECO:0000256" key="11">
    <source>
        <dbReference type="PIRSR" id="PIRSR006246-2"/>
    </source>
</evidence>
<dbReference type="InterPro" id="IPR003190">
    <property type="entry name" value="Asp_decarbox"/>
</dbReference>
<dbReference type="FunCoup" id="A0A420WI79">
    <property type="interactions" value="308"/>
</dbReference>
<protein>
    <recommendedName>
        <fullName evidence="9">Aspartate 1-decarboxylase</fullName>
        <ecNumber evidence="9">4.1.1.11</ecNumber>
    </recommendedName>
    <alternativeName>
        <fullName evidence="9">Aspartate alpha-decarboxylase</fullName>
    </alternativeName>
    <component>
        <recommendedName>
            <fullName evidence="9">Aspartate 1-decarboxylase beta chain</fullName>
        </recommendedName>
    </component>
    <component>
        <recommendedName>
            <fullName evidence="9">Aspartate 1-decarboxylase alpha chain</fullName>
        </recommendedName>
    </component>
</protein>
<dbReference type="UniPathway" id="UPA00028">
    <property type="reaction ID" value="UER00002"/>
</dbReference>
<evidence type="ECO:0000313" key="15">
    <source>
        <dbReference type="Proteomes" id="UP000282211"/>
    </source>
</evidence>
<keyword evidence="4 9" id="KW-0068">Autocatalytic cleavage</keyword>
<comment type="pathway">
    <text evidence="9">Cofactor biosynthesis; (R)-pantothenate biosynthesis; beta-alanine from L-aspartate: step 1/1.</text>
</comment>
<keyword evidence="2 9" id="KW-0566">Pantothenate biosynthesis</keyword>
<keyword evidence="8 9" id="KW-0670">Pyruvate</keyword>
<name>A0A420WI79_9PROT</name>
<sequence>MLLTMMKGKIHRATVTQADLHYEGSISIDQDLLDRAGILANEQVDILNITNGERFTTYAITAPRGSKTFGLNGAAARRVQLGDKIIIITYCQMEAEKARNYAPNVVLLDEDNEVILPPAH</sequence>
<dbReference type="InterPro" id="IPR009010">
    <property type="entry name" value="Asp_de-COase-like_dom_sf"/>
</dbReference>
<keyword evidence="1 9" id="KW-0963">Cytoplasm</keyword>
<evidence type="ECO:0000256" key="12">
    <source>
        <dbReference type="PIRSR" id="PIRSR006246-3"/>
    </source>
</evidence>
<evidence type="ECO:0000256" key="3">
    <source>
        <dbReference type="ARBA" id="ARBA00022793"/>
    </source>
</evidence>
<dbReference type="PANTHER" id="PTHR21012">
    <property type="entry name" value="ASPARTATE 1-DECARBOXYLASE"/>
    <property type="match status" value="1"/>
</dbReference>
<feature type="modified residue" description="Pyruvic acid (Ser)" evidence="9 12">
    <location>
        <position position="25"/>
    </location>
</feature>
<evidence type="ECO:0000313" key="14">
    <source>
        <dbReference type="EMBL" id="RKQ70720.1"/>
    </source>
</evidence>
<dbReference type="CDD" id="cd06919">
    <property type="entry name" value="Asp_decarbox"/>
    <property type="match status" value="1"/>
</dbReference>
<dbReference type="RefSeq" id="WP_121098555.1">
    <property type="nucleotide sequence ID" value="NZ_RBII01000001.1"/>
</dbReference>
<comment type="function">
    <text evidence="9">Catalyzes the pyruvoyl-dependent decarboxylation of aspartate to produce beta-alanine.</text>
</comment>
<reference evidence="14 15" key="1">
    <citation type="submission" date="2018-10" db="EMBL/GenBank/DDBJ databases">
        <title>Genomic Encyclopedia of Type Strains, Phase IV (KMG-IV): sequencing the most valuable type-strain genomes for metagenomic binning, comparative biology and taxonomic classification.</title>
        <authorList>
            <person name="Goeker M."/>
        </authorList>
    </citation>
    <scope>NUCLEOTIDE SEQUENCE [LARGE SCALE GENOMIC DNA]</scope>
    <source>
        <strain evidence="14 15">DSM 22008</strain>
    </source>
</reference>
<dbReference type="Gene3D" id="2.40.40.20">
    <property type="match status" value="1"/>
</dbReference>
<organism evidence="14 15">
    <name type="scientific">Litorimonas taeanensis</name>
    <dbReference type="NCBI Taxonomy" id="568099"/>
    <lineage>
        <taxon>Bacteria</taxon>
        <taxon>Pseudomonadati</taxon>
        <taxon>Pseudomonadota</taxon>
        <taxon>Alphaproteobacteria</taxon>
        <taxon>Maricaulales</taxon>
        <taxon>Robiginitomaculaceae</taxon>
    </lineage>
</organism>
<keyword evidence="3 9" id="KW-0210">Decarboxylase</keyword>
<comment type="subcellular location">
    <subcellularLocation>
        <location evidence="9">Cytoplasm</location>
    </subcellularLocation>
</comment>
<dbReference type="HAMAP" id="MF_00446">
    <property type="entry name" value="PanD"/>
    <property type="match status" value="1"/>
</dbReference>
<dbReference type="GO" id="GO:0005829">
    <property type="term" value="C:cytosol"/>
    <property type="evidence" value="ECO:0007669"/>
    <property type="project" value="TreeGrafter"/>
</dbReference>
<dbReference type="EC" id="4.1.1.11" evidence="9"/>
<dbReference type="PANTHER" id="PTHR21012:SF0">
    <property type="entry name" value="ASPARTATE 1-DECARBOXYLASE"/>
    <property type="match status" value="1"/>
</dbReference>
<accession>A0A420WI79</accession>
<comment type="subunit">
    <text evidence="9">Heterooctamer of four alpha and four beta subunits.</text>
</comment>
<dbReference type="GO" id="GO:0015940">
    <property type="term" value="P:pantothenate biosynthetic process"/>
    <property type="evidence" value="ECO:0007669"/>
    <property type="project" value="UniProtKB-UniRule"/>
</dbReference>
<dbReference type="GO" id="GO:0004068">
    <property type="term" value="F:aspartate 1-decarboxylase activity"/>
    <property type="evidence" value="ECO:0007669"/>
    <property type="project" value="UniProtKB-UniRule"/>
</dbReference>
<evidence type="ECO:0000256" key="10">
    <source>
        <dbReference type="PIRSR" id="PIRSR006246-1"/>
    </source>
</evidence>
<dbReference type="NCBIfam" id="TIGR00223">
    <property type="entry name" value="panD"/>
    <property type="match status" value="1"/>
</dbReference>
<keyword evidence="15" id="KW-1185">Reference proteome</keyword>
<feature type="binding site" evidence="9 11">
    <location>
        <begin position="73"/>
        <end position="75"/>
    </location>
    <ligand>
        <name>substrate</name>
    </ligand>
</feature>
<evidence type="ECO:0000256" key="4">
    <source>
        <dbReference type="ARBA" id="ARBA00022813"/>
    </source>
</evidence>
<dbReference type="InParanoid" id="A0A420WI79"/>
<dbReference type="Proteomes" id="UP000282211">
    <property type="component" value="Unassembled WGS sequence"/>
</dbReference>
<dbReference type="SUPFAM" id="SSF50692">
    <property type="entry name" value="ADC-like"/>
    <property type="match status" value="1"/>
</dbReference>
<feature type="active site" description="Proton donor" evidence="9 10">
    <location>
        <position position="58"/>
    </location>
</feature>
<dbReference type="EMBL" id="RBII01000001">
    <property type="protein sequence ID" value="RKQ70720.1"/>
    <property type="molecule type" value="Genomic_DNA"/>
</dbReference>
<evidence type="ECO:0000256" key="2">
    <source>
        <dbReference type="ARBA" id="ARBA00022655"/>
    </source>
</evidence>
<comment type="cofactor">
    <cofactor evidence="9 10">
        <name>pyruvate</name>
        <dbReference type="ChEBI" id="CHEBI:15361"/>
    </cofactor>
    <text evidence="9 10">Binds 1 pyruvoyl group covalently per subunit.</text>
</comment>
<dbReference type="PIRSF" id="PIRSF006246">
    <property type="entry name" value="Asp_decarbox"/>
    <property type="match status" value="1"/>
</dbReference>
<comment type="caution">
    <text evidence="14">The sequence shown here is derived from an EMBL/GenBank/DDBJ whole genome shotgun (WGS) entry which is preliminary data.</text>
</comment>
<evidence type="ECO:0000256" key="13">
    <source>
        <dbReference type="PIRSR" id="PIRSR006246-5"/>
    </source>
</evidence>
<comment type="PTM">
    <text evidence="9 12">Is synthesized initially as an inactive proenzyme, which is activated by self-cleavage at a specific serine bond to produce a beta-subunit with a hydroxyl group at its C-terminus and an alpha-subunit with a pyruvoyl group at its N-terminus.</text>
</comment>
<feature type="binding site" evidence="9 11">
    <location>
        <position position="57"/>
    </location>
    <ligand>
        <name>substrate</name>
    </ligand>
</feature>
<evidence type="ECO:0000256" key="1">
    <source>
        <dbReference type="ARBA" id="ARBA00022490"/>
    </source>
</evidence>
<gene>
    <name evidence="9" type="primary">panD</name>
    <name evidence="14" type="ORF">DES40_0018</name>
</gene>
<evidence type="ECO:0000256" key="9">
    <source>
        <dbReference type="HAMAP-Rule" id="MF_00446"/>
    </source>
</evidence>
<evidence type="ECO:0000256" key="6">
    <source>
        <dbReference type="ARBA" id="ARBA00023239"/>
    </source>
</evidence>
<evidence type="ECO:0000256" key="8">
    <source>
        <dbReference type="ARBA" id="ARBA00023317"/>
    </source>
</evidence>
<keyword evidence="5 9" id="KW-0865">Zymogen</keyword>
<comment type="similarity">
    <text evidence="9">Belongs to the PanD family.</text>
</comment>
<dbReference type="GO" id="GO:0006523">
    <property type="term" value="P:alanine biosynthetic process"/>
    <property type="evidence" value="ECO:0007669"/>
    <property type="project" value="InterPro"/>
</dbReference>
<comment type="catalytic activity">
    <reaction evidence="9">
        <text>L-aspartate + H(+) = beta-alanine + CO2</text>
        <dbReference type="Rhea" id="RHEA:19497"/>
        <dbReference type="ChEBI" id="CHEBI:15378"/>
        <dbReference type="ChEBI" id="CHEBI:16526"/>
        <dbReference type="ChEBI" id="CHEBI:29991"/>
        <dbReference type="ChEBI" id="CHEBI:57966"/>
        <dbReference type="EC" id="4.1.1.11"/>
    </reaction>
</comment>
<proteinExistence type="inferred from homology"/>
<dbReference type="OrthoDB" id="9803983at2"/>
<keyword evidence="7 9" id="KW-0704">Schiff base</keyword>
<evidence type="ECO:0000256" key="5">
    <source>
        <dbReference type="ARBA" id="ARBA00023145"/>
    </source>
</evidence>
<feature type="chain" id="PRO_5019624168" description="Aspartate 1-decarboxylase beta chain" evidence="9 13">
    <location>
        <begin position="1"/>
        <end position="24"/>
    </location>
</feature>
<feature type="active site" description="Schiff-base intermediate with substrate; via pyruvic acid" evidence="9 10">
    <location>
        <position position="25"/>
    </location>
</feature>
<feature type="chain" id="PRO_5019624167" description="Aspartate 1-decarboxylase alpha chain" evidence="9 13">
    <location>
        <begin position="25"/>
        <end position="120"/>
    </location>
</feature>